<evidence type="ECO:0000313" key="2">
    <source>
        <dbReference type="Proteomes" id="UP000478052"/>
    </source>
</evidence>
<comment type="caution">
    <text evidence="1">The sequence shown here is derived from an EMBL/GenBank/DDBJ whole genome shotgun (WGS) entry which is preliminary data.</text>
</comment>
<evidence type="ECO:0000313" key="1">
    <source>
        <dbReference type="EMBL" id="KAF0750136.1"/>
    </source>
</evidence>
<keyword evidence="2" id="KW-1185">Reference proteome</keyword>
<organism evidence="1 2">
    <name type="scientific">Aphis craccivora</name>
    <name type="common">Cowpea aphid</name>
    <dbReference type="NCBI Taxonomy" id="307492"/>
    <lineage>
        <taxon>Eukaryota</taxon>
        <taxon>Metazoa</taxon>
        <taxon>Ecdysozoa</taxon>
        <taxon>Arthropoda</taxon>
        <taxon>Hexapoda</taxon>
        <taxon>Insecta</taxon>
        <taxon>Pterygota</taxon>
        <taxon>Neoptera</taxon>
        <taxon>Paraneoptera</taxon>
        <taxon>Hemiptera</taxon>
        <taxon>Sternorrhyncha</taxon>
        <taxon>Aphidomorpha</taxon>
        <taxon>Aphidoidea</taxon>
        <taxon>Aphididae</taxon>
        <taxon>Aphidini</taxon>
        <taxon>Aphis</taxon>
        <taxon>Aphis</taxon>
    </lineage>
</organism>
<sequence length="67" mass="8009">MDKKKWLALYVEDDCLFPPKVWTQGPSEKPRYLYLNICFEIPKANGLESFHRPFNAQFHIIHTLLFI</sequence>
<accession>A0A6G0Y6X7</accession>
<reference evidence="1 2" key="1">
    <citation type="submission" date="2019-08" db="EMBL/GenBank/DDBJ databases">
        <title>Whole genome of Aphis craccivora.</title>
        <authorList>
            <person name="Voronova N.V."/>
            <person name="Shulinski R.S."/>
            <person name="Bandarenka Y.V."/>
            <person name="Zhorov D.G."/>
            <person name="Warner D."/>
        </authorList>
    </citation>
    <scope>NUCLEOTIDE SEQUENCE [LARGE SCALE GENOMIC DNA]</scope>
    <source>
        <strain evidence="1">180601</strain>
        <tissue evidence="1">Whole Body</tissue>
    </source>
</reference>
<dbReference type="AlphaFoldDB" id="A0A6G0Y6X7"/>
<dbReference type="EMBL" id="VUJU01005831">
    <property type="protein sequence ID" value="KAF0750136.1"/>
    <property type="molecule type" value="Genomic_DNA"/>
</dbReference>
<name>A0A6G0Y6X7_APHCR</name>
<dbReference type="Proteomes" id="UP000478052">
    <property type="component" value="Unassembled WGS sequence"/>
</dbReference>
<proteinExistence type="predicted"/>
<protein>
    <submittedName>
        <fullName evidence="1">Integrase H2C2 domain-containing protein</fullName>
    </submittedName>
</protein>
<gene>
    <name evidence="1" type="ORF">FWK35_00032212</name>
</gene>